<accession>A0A392T0T6</accession>
<dbReference type="EMBL" id="LXQA010468554">
    <property type="protein sequence ID" value="MCI53766.1"/>
    <property type="molecule type" value="Genomic_DNA"/>
</dbReference>
<evidence type="ECO:0000313" key="2">
    <source>
        <dbReference type="Proteomes" id="UP000265520"/>
    </source>
</evidence>
<keyword evidence="2" id="KW-1185">Reference proteome</keyword>
<comment type="caution">
    <text evidence="1">The sequence shown here is derived from an EMBL/GenBank/DDBJ whole genome shotgun (WGS) entry which is preliminary data.</text>
</comment>
<proteinExistence type="predicted"/>
<feature type="non-terminal residue" evidence="1">
    <location>
        <position position="1"/>
    </location>
</feature>
<sequence>RGRVSTGHGG</sequence>
<reference evidence="1 2" key="1">
    <citation type="journal article" date="2018" name="Front. Plant Sci.">
        <title>Red Clover (Trifolium pratense) and Zigzag Clover (T. medium) - A Picture of Genomic Similarities and Differences.</title>
        <authorList>
            <person name="Dluhosova J."/>
            <person name="Istvanek J."/>
            <person name="Nedelnik J."/>
            <person name="Repkova J."/>
        </authorList>
    </citation>
    <scope>NUCLEOTIDE SEQUENCE [LARGE SCALE GENOMIC DNA]</scope>
    <source>
        <strain evidence="2">cv. 10/8</strain>
        <tissue evidence="1">Leaf</tissue>
    </source>
</reference>
<dbReference type="Proteomes" id="UP000265520">
    <property type="component" value="Unassembled WGS sequence"/>
</dbReference>
<evidence type="ECO:0000313" key="1">
    <source>
        <dbReference type="EMBL" id="MCI53766.1"/>
    </source>
</evidence>
<name>A0A392T0T6_9FABA</name>
<protein>
    <submittedName>
        <fullName evidence="1">Uncharacterized protein</fullName>
    </submittedName>
</protein>
<organism evidence="1 2">
    <name type="scientific">Trifolium medium</name>
    <dbReference type="NCBI Taxonomy" id="97028"/>
    <lineage>
        <taxon>Eukaryota</taxon>
        <taxon>Viridiplantae</taxon>
        <taxon>Streptophyta</taxon>
        <taxon>Embryophyta</taxon>
        <taxon>Tracheophyta</taxon>
        <taxon>Spermatophyta</taxon>
        <taxon>Magnoliopsida</taxon>
        <taxon>eudicotyledons</taxon>
        <taxon>Gunneridae</taxon>
        <taxon>Pentapetalae</taxon>
        <taxon>rosids</taxon>
        <taxon>fabids</taxon>
        <taxon>Fabales</taxon>
        <taxon>Fabaceae</taxon>
        <taxon>Papilionoideae</taxon>
        <taxon>50 kb inversion clade</taxon>
        <taxon>NPAAA clade</taxon>
        <taxon>Hologalegina</taxon>
        <taxon>IRL clade</taxon>
        <taxon>Trifolieae</taxon>
        <taxon>Trifolium</taxon>
    </lineage>
</organism>